<feature type="compositionally biased region" description="Basic and acidic residues" evidence="1">
    <location>
        <begin position="7"/>
        <end position="16"/>
    </location>
</feature>
<feature type="non-terminal residue" evidence="2">
    <location>
        <position position="174"/>
    </location>
</feature>
<dbReference type="AlphaFoldDB" id="A0A9P0M9C9"/>
<organism evidence="2 3">
    <name type="scientific">Acanthoscelides obtectus</name>
    <name type="common">Bean weevil</name>
    <name type="synonym">Bruchus obtectus</name>
    <dbReference type="NCBI Taxonomy" id="200917"/>
    <lineage>
        <taxon>Eukaryota</taxon>
        <taxon>Metazoa</taxon>
        <taxon>Ecdysozoa</taxon>
        <taxon>Arthropoda</taxon>
        <taxon>Hexapoda</taxon>
        <taxon>Insecta</taxon>
        <taxon>Pterygota</taxon>
        <taxon>Neoptera</taxon>
        <taxon>Endopterygota</taxon>
        <taxon>Coleoptera</taxon>
        <taxon>Polyphaga</taxon>
        <taxon>Cucujiformia</taxon>
        <taxon>Chrysomeloidea</taxon>
        <taxon>Chrysomelidae</taxon>
        <taxon>Bruchinae</taxon>
        <taxon>Bruchini</taxon>
        <taxon>Acanthoscelides</taxon>
    </lineage>
</organism>
<evidence type="ECO:0000313" key="3">
    <source>
        <dbReference type="Proteomes" id="UP001152888"/>
    </source>
</evidence>
<protein>
    <submittedName>
        <fullName evidence="2">Uncharacterized protein</fullName>
    </submittedName>
</protein>
<proteinExistence type="predicted"/>
<feature type="region of interest" description="Disordered" evidence="1">
    <location>
        <begin position="1"/>
        <end position="33"/>
    </location>
</feature>
<evidence type="ECO:0000313" key="2">
    <source>
        <dbReference type="EMBL" id="CAH2014268.1"/>
    </source>
</evidence>
<dbReference type="EMBL" id="CAKOFQ010008459">
    <property type="protein sequence ID" value="CAH2014268.1"/>
    <property type="molecule type" value="Genomic_DNA"/>
</dbReference>
<comment type="caution">
    <text evidence="2">The sequence shown here is derived from an EMBL/GenBank/DDBJ whole genome shotgun (WGS) entry which is preliminary data.</text>
</comment>
<sequence length="174" mass="17984">VAGSAELRNDDVETQKVDTTTAPGRPRSLNDDGVYAALRDKESAGDNYRCEGQVIEDLTPPAPLCPATKVQGPGRCSDVINLHVTSPPAANSAPVVQQFSTAPALGANLGAFLDCLAVSSNRQESHNLLGRVAHPGMRPGIDNQDSSLNLQSAVCGSTSPLGSPQLQSATPTPS</sequence>
<reference evidence="2" key="1">
    <citation type="submission" date="2022-03" db="EMBL/GenBank/DDBJ databases">
        <authorList>
            <person name="Sayadi A."/>
        </authorList>
    </citation>
    <scope>NUCLEOTIDE SEQUENCE</scope>
</reference>
<feature type="region of interest" description="Disordered" evidence="1">
    <location>
        <begin position="152"/>
        <end position="174"/>
    </location>
</feature>
<keyword evidence="3" id="KW-1185">Reference proteome</keyword>
<name>A0A9P0M9C9_ACAOB</name>
<dbReference type="Proteomes" id="UP001152888">
    <property type="component" value="Unassembled WGS sequence"/>
</dbReference>
<evidence type="ECO:0000256" key="1">
    <source>
        <dbReference type="SAM" id="MobiDB-lite"/>
    </source>
</evidence>
<gene>
    <name evidence="2" type="ORF">ACAOBT_LOCUS33997</name>
</gene>
<accession>A0A9P0M9C9</accession>